<protein>
    <submittedName>
        <fullName evidence="2">Uncharacterized protein</fullName>
    </submittedName>
</protein>
<dbReference type="eggNOG" id="ENOG50345XJ">
    <property type="taxonomic scope" value="Bacteria"/>
</dbReference>
<gene>
    <name evidence="2" type="ordered locus">Sta7437_2003</name>
</gene>
<proteinExistence type="predicted"/>
<accession>K9XSJ4</accession>
<dbReference type="OrthoDB" id="516471at2"/>
<organism evidence="2 3">
    <name type="scientific">Stanieria cyanosphaera (strain ATCC 29371 / PCC 7437)</name>
    <dbReference type="NCBI Taxonomy" id="111780"/>
    <lineage>
        <taxon>Bacteria</taxon>
        <taxon>Bacillati</taxon>
        <taxon>Cyanobacteriota</taxon>
        <taxon>Cyanophyceae</taxon>
        <taxon>Pleurocapsales</taxon>
        <taxon>Dermocarpellaceae</taxon>
        <taxon>Stanieria</taxon>
    </lineage>
</organism>
<sequence length="318" mass="37047">MSERKWAAIVYGRSYYLDFRLIAVPKDFSNRKIDWALEHIIATTRTADKLSAHPRWSLFKDKSHCIIGVTCMVRDLLGNLTNEAGQDLTQDNCGRPLYVFVGYSTKLENSQPSTNYFPYMGNNLKIFQPLYDYVQQQWQVKKYDRDHNQTIITDYHNLIIENPFSNYSTNDKNFTINHQYRVPNRIFLWQDLEIWRQKLWYKAADCQQPLSLCLGANKQKDLITSPFHNGTVEDINEFIIQEKTNLANQFQSSSLSQKISEKIKTDLKITFQNAEKAAVVGQEIINNLGTKVNQKSTSNSTENFGFKPKNSNPDRDWF</sequence>
<dbReference type="HOGENOM" id="CLU_874085_0_0_3"/>
<feature type="compositionally biased region" description="Polar residues" evidence="1">
    <location>
        <begin position="294"/>
        <end position="303"/>
    </location>
</feature>
<evidence type="ECO:0000313" key="2">
    <source>
        <dbReference type="EMBL" id="AFZ35555.1"/>
    </source>
</evidence>
<dbReference type="AlphaFoldDB" id="K9XSJ4"/>
<feature type="region of interest" description="Disordered" evidence="1">
    <location>
        <begin position="294"/>
        <end position="318"/>
    </location>
</feature>
<dbReference type="STRING" id="111780.Sta7437_2003"/>
<dbReference type="EMBL" id="CP003653">
    <property type="protein sequence ID" value="AFZ35555.1"/>
    <property type="molecule type" value="Genomic_DNA"/>
</dbReference>
<name>K9XSJ4_STAC7</name>
<evidence type="ECO:0000313" key="3">
    <source>
        <dbReference type="Proteomes" id="UP000010473"/>
    </source>
</evidence>
<dbReference type="RefSeq" id="WP_015193226.1">
    <property type="nucleotide sequence ID" value="NC_019748.1"/>
</dbReference>
<dbReference type="Proteomes" id="UP000010473">
    <property type="component" value="Chromosome"/>
</dbReference>
<evidence type="ECO:0000256" key="1">
    <source>
        <dbReference type="SAM" id="MobiDB-lite"/>
    </source>
</evidence>
<keyword evidence="3" id="KW-1185">Reference proteome</keyword>
<reference evidence="3" key="1">
    <citation type="journal article" date="2013" name="Proc. Natl. Acad. Sci. U.S.A.">
        <title>Improving the coverage of the cyanobacterial phylum using diversity-driven genome sequencing.</title>
        <authorList>
            <person name="Shih P.M."/>
            <person name="Wu D."/>
            <person name="Latifi A."/>
            <person name="Axen S.D."/>
            <person name="Fewer D.P."/>
            <person name="Talla E."/>
            <person name="Calteau A."/>
            <person name="Cai F."/>
            <person name="Tandeau de Marsac N."/>
            <person name="Rippka R."/>
            <person name="Herdman M."/>
            <person name="Sivonen K."/>
            <person name="Coursin T."/>
            <person name="Laurent T."/>
            <person name="Goodwin L."/>
            <person name="Nolan M."/>
            <person name="Davenport K.W."/>
            <person name="Han C.S."/>
            <person name="Rubin E.M."/>
            <person name="Eisen J.A."/>
            <person name="Woyke T."/>
            <person name="Gugger M."/>
            <person name="Kerfeld C.A."/>
        </authorList>
    </citation>
    <scope>NUCLEOTIDE SEQUENCE [LARGE SCALE GENOMIC DNA]</scope>
    <source>
        <strain evidence="3">ATCC 29371 / PCC 7437</strain>
    </source>
</reference>
<dbReference type="KEGG" id="scs:Sta7437_2003"/>